<keyword evidence="7 14" id="KW-0663">Pyridoxal phosphate</keyword>
<keyword evidence="8" id="KW-0746">Sphingolipid metabolism</keyword>
<dbReference type="Gene3D" id="6.10.140.2150">
    <property type="match status" value="1"/>
</dbReference>
<dbReference type="InterPro" id="IPR050477">
    <property type="entry name" value="GrpII_AminoAcid_Decarb"/>
</dbReference>
<dbReference type="PANTHER" id="PTHR42735:SF6">
    <property type="entry name" value="SPHINGOSINE-1-PHOSPHATE LYASE 1"/>
    <property type="match status" value="1"/>
</dbReference>
<evidence type="ECO:0000256" key="9">
    <source>
        <dbReference type="ARBA" id="ARBA00022989"/>
    </source>
</evidence>
<dbReference type="OrthoDB" id="9803665at2"/>
<evidence type="ECO:0000256" key="13">
    <source>
        <dbReference type="ARBA" id="ARBA00038302"/>
    </source>
</evidence>
<dbReference type="EMBL" id="CP001804">
    <property type="protein sequence ID" value="ACY15579.1"/>
    <property type="molecule type" value="Genomic_DNA"/>
</dbReference>
<keyword evidence="6" id="KW-0256">Endoplasmic reticulum</keyword>
<evidence type="ECO:0000256" key="15">
    <source>
        <dbReference type="RuleBase" id="RU000382"/>
    </source>
</evidence>
<protein>
    <submittedName>
        <fullName evidence="16">Pyridoxal-dependent decarboxylase</fullName>
    </submittedName>
</protein>
<evidence type="ECO:0000313" key="17">
    <source>
        <dbReference type="Proteomes" id="UP000001880"/>
    </source>
</evidence>
<evidence type="ECO:0000256" key="11">
    <source>
        <dbReference type="ARBA" id="ARBA00023136"/>
    </source>
</evidence>
<dbReference type="GO" id="GO:0016020">
    <property type="term" value="C:membrane"/>
    <property type="evidence" value="ECO:0007669"/>
    <property type="project" value="GOC"/>
</dbReference>
<dbReference type="SUPFAM" id="SSF53383">
    <property type="entry name" value="PLP-dependent transferases"/>
    <property type="match status" value="1"/>
</dbReference>
<evidence type="ECO:0000256" key="7">
    <source>
        <dbReference type="ARBA" id="ARBA00022898"/>
    </source>
</evidence>
<evidence type="ECO:0000256" key="8">
    <source>
        <dbReference type="ARBA" id="ARBA00022919"/>
    </source>
</evidence>
<dbReference type="InterPro" id="IPR015422">
    <property type="entry name" value="PyrdxlP-dep_Trfase_small"/>
</dbReference>
<evidence type="ECO:0000313" key="16">
    <source>
        <dbReference type="EMBL" id="ACY15579.1"/>
    </source>
</evidence>
<dbReference type="HOGENOM" id="CLU_028929_1_0_7"/>
<evidence type="ECO:0000256" key="2">
    <source>
        <dbReference type="ARBA" id="ARBA00004389"/>
    </source>
</evidence>
<comment type="pathway">
    <text evidence="3">Lipid metabolism; sphingolipid metabolism.</text>
</comment>
<reference evidence="16 17" key="1">
    <citation type="journal article" date="2010" name="Stand. Genomic Sci.">
        <title>Complete genome sequence of Haliangium ochraceum type strain (SMP-2).</title>
        <authorList>
            <consortium name="US DOE Joint Genome Institute (JGI-PGF)"/>
            <person name="Ivanova N."/>
            <person name="Daum C."/>
            <person name="Lang E."/>
            <person name="Abt B."/>
            <person name="Kopitz M."/>
            <person name="Saunders E."/>
            <person name="Lapidus A."/>
            <person name="Lucas S."/>
            <person name="Glavina Del Rio T."/>
            <person name="Nolan M."/>
            <person name="Tice H."/>
            <person name="Copeland A."/>
            <person name="Cheng J.F."/>
            <person name="Chen F."/>
            <person name="Bruce D."/>
            <person name="Goodwin L."/>
            <person name="Pitluck S."/>
            <person name="Mavromatis K."/>
            <person name="Pati A."/>
            <person name="Mikhailova N."/>
            <person name="Chen A."/>
            <person name="Palaniappan K."/>
            <person name="Land M."/>
            <person name="Hauser L."/>
            <person name="Chang Y.J."/>
            <person name="Jeffries C.D."/>
            <person name="Detter J.C."/>
            <person name="Brettin T."/>
            <person name="Rohde M."/>
            <person name="Goker M."/>
            <person name="Bristow J."/>
            <person name="Markowitz V."/>
            <person name="Eisen J.A."/>
            <person name="Hugenholtz P."/>
            <person name="Kyrpides N.C."/>
            <person name="Klenk H.P."/>
        </authorList>
    </citation>
    <scope>NUCLEOTIDE SEQUENCE [LARGE SCALE GENOMIC DNA]</scope>
    <source>
        <strain evidence="17">DSM 14365 / CIP 107738 / JCM 11303 / AJ 13395 / SMP-2</strain>
    </source>
</reference>
<evidence type="ECO:0000256" key="12">
    <source>
        <dbReference type="ARBA" id="ARBA00023239"/>
    </source>
</evidence>
<dbReference type="Pfam" id="PF00282">
    <property type="entry name" value="Pyridoxal_deC"/>
    <property type="match status" value="1"/>
</dbReference>
<comment type="cofactor">
    <cofactor evidence="1 14 15">
        <name>pyridoxal 5'-phosphate</name>
        <dbReference type="ChEBI" id="CHEBI:597326"/>
    </cofactor>
</comment>
<sequence>MDIKKLIDGPLGRVHPRVASFVYDRLKRIPLVRRVVENAFAGMLASMEEELKPYKGEFETFVRLPEQGRRRAEILGEMRSFAERESGQWRDGYVSGAVYHGDQEHIEFLNQVYAINSQVNPLHVDIWPSATKFEAEIVAMTASMLGADATAPAPEANARFPGAVCGTVSSGGTESILLAMKTYRDWGRAEKGIRRPNMVVPETAHAAFDKASQYFGIEARRVPLTGEYRADASAAEQLIDKNTVVVVGSAPAFPHGIIDPIEELSELARARGIGCHVDACLGGFLLPWARELGHPVPDFDFRLPGVTSMSADTHKYGYAAKGTSVVMYRGEALRHHQFFTISDWPGGLYFSPTLAGSRPGALSAACWASMVSIGAAGYRDAAARILDAAERIKTGLRALPAIEILGDPLWVIAFAARDERVDIYRVMARMSQRGWSLNGLHRPACVHLCVTLRHAEPGVAERFVADLGEAIAEVEAAPGEAEGAAPVYGMAATIPVRGMVGEMLRRYMDLLYRP</sequence>
<dbReference type="KEGG" id="hoh:Hoch_3073"/>
<keyword evidence="11" id="KW-0472">Membrane</keyword>
<dbReference type="GO" id="GO:0008117">
    <property type="term" value="F:sphinganine-1-phosphate aldolase activity"/>
    <property type="evidence" value="ECO:0007669"/>
    <property type="project" value="TreeGrafter"/>
</dbReference>
<proteinExistence type="inferred from homology"/>
<dbReference type="STRING" id="502025.Hoch_3073"/>
<dbReference type="GO" id="GO:0030149">
    <property type="term" value="P:sphingolipid catabolic process"/>
    <property type="evidence" value="ECO:0007669"/>
    <property type="project" value="TreeGrafter"/>
</dbReference>
<keyword evidence="9" id="KW-1133">Transmembrane helix</keyword>
<comment type="subcellular location">
    <subcellularLocation>
        <location evidence="2">Endoplasmic reticulum membrane</location>
        <topology evidence="2">Single-pass membrane protein</topology>
    </subcellularLocation>
</comment>
<dbReference type="Gene3D" id="3.90.1150.10">
    <property type="entry name" value="Aspartate Aminotransferase, domain 1"/>
    <property type="match status" value="1"/>
</dbReference>
<dbReference type="GO" id="GO:0030170">
    <property type="term" value="F:pyridoxal phosphate binding"/>
    <property type="evidence" value="ECO:0007669"/>
    <property type="project" value="InterPro"/>
</dbReference>
<dbReference type="InterPro" id="IPR002129">
    <property type="entry name" value="PyrdxlP-dep_de-COase"/>
</dbReference>
<evidence type="ECO:0000256" key="6">
    <source>
        <dbReference type="ARBA" id="ARBA00022824"/>
    </source>
</evidence>
<evidence type="ECO:0000256" key="1">
    <source>
        <dbReference type="ARBA" id="ARBA00001933"/>
    </source>
</evidence>
<feature type="modified residue" description="N6-(pyridoxal phosphate)lysine" evidence="14">
    <location>
        <position position="315"/>
    </location>
</feature>
<comment type="similarity">
    <text evidence="13">Belongs to the group II decarboxylase family. Sphingosine-1-phosphate lyase subfamily.</text>
</comment>
<keyword evidence="10" id="KW-0443">Lipid metabolism</keyword>
<comment type="pathway">
    <text evidence="4">Sphingolipid metabolism.</text>
</comment>
<name>D0LR71_HALO1</name>
<evidence type="ECO:0000256" key="5">
    <source>
        <dbReference type="ARBA" id="ARBA00022692"/>
    </source>
</evidence>
<accession>D0LR71</accession>
<evidence type="ECO:0000256" key="14">
    <source>
        <dbReference type="PIRSR" id="PIRSR602129-50"/>
    </source>
</evidence>
<dbReference type="GO" id="GO:0019752">
    <property type="term" value="P:carboxylic acid metabolic process"/>
    <property type="evidence" value="ECO:0007669"/>
    <property type="project" value="InterPro"/>
</dbReference>
<dbReference type="PANTHER" id="PTHR42735">
    <property type="match status" value="1"/>
</dbReference>
<evidence type="ECO:0000256" key="3">
    <source>
        <dbReference type="ARBA" id="ARBA00004760"/>
    </source>
</evidence>
<dbReference type="Gene3D" id="3.40.640.10">
    <property type="entry name" value="Type I PLP-dependent aspartate aminotransferase-like (Major domain)"/>
    <property type="match status" value="1"/>
</dbReference>
<organism evidence="16 17">
    <name type="scientific">Haliangium ochraceum (strain DSM 14365 / JCM 11303 / SMP-2)</name>
    <dbReference type="NCBI Taxonomy" id="502025"/>
    <lineage>
        <taxon>Bacteria</taxon>
        <taxon>Pseudomonadati</taxon>
        <taxon>Myxococcota</taxon>
        <taxon>Polyangia</taxon>
        <taxon>Haliangiales</taxon>
        <taxon>Kofleriaceae</taxon>
        <taxon>Haliangium</taxon>
    </lineage>
</organism>
<evidence type="ECO:0000256" key="4">
    <source>
        <dbReference type="ARBA" id="ARBA00004991"/>
    </source>
</evidence>
<dbReference type="FunFam" id="3.40.640.10:FF:000020">
    <property type="entry name" value="sphingosine-1-phosphate lyase 1"/>
    <property type="match status" value="1"/>
</dbReference>
<keyword evidence="12 15" id="KW-0456">Lyase</keyword>
<dbReference type="eggNOG" id="COG0076">
    <property type="taxonomic scope" value="Bacteria"/>
</dbReference>
<keyword evidence="5" id="KW-0812">Transmembrane</keyword>
<dbReference type="AlphaFoldDB" id="D0LR71"/>
<gene>
    <name evidence="16" type="ordered locus">Hoch_3073</name>
</gene>
<dbReference type="RefSeq" id="WP_012828179.1">
    <property type="nucleotide sequence ID" value="NC_013440.1"/>
</dbReference>
<keyword evidence="17" id="KW-1185">Reference proteome</keyword>
<dbReference type="Proteomes" id="UP000001880">
    <property type="component" value="Chromosome"/>
</dbReference>
<dbReference type="InterPro" id="IPR015421">
    <property type="entry name" value="PyrdxlP-dep_Trfase_major"/>
</dbReference>
<evidence type="ECO:0000256" key="10">
    <source>
        <dbReference type="ARBA" id="ARBA00023098"/>
    </source>
</evidence>
<dbReference type="InterPro" id="IPR015424">
    <property type="entry name" value="PyrdxlP-dep_Trfase"/>
</dbReference>